<evidence type="ECO:0000256" key="8">
    <source>
        <dbReference type="ARBA" id="ARBA00035363"/>
    </source>
</evidence>
<name>A0A0N5B541_STREA</name>
<proteinExistence type="inferred from homology"/>
<evidence type="ECO:0000256" key="7">
    <source>
        <dbReference type="ARBA" id="ARBA00035133"/>
    </source>
</evidence>
<evidence type="ECO:0000313" key="9">
    <source>
        <dbReference type="Proteomes" id="UP000046392"/>
    </source>
</evidence>
<keyword evidence="4" id="KW-0689">Ribosomal protein</keyword>
<evidence type="ECO:0000256" key="2">
    <source>
        <dbReference type="ARBA" id="ARBA00011057"/>
    </source>
</evidence>
<keyword evidence="5" id="KW-0496">Mitochondrion</keyword>
<reference evidence="10" key="1">
    <citation type="submission" date="2017-02" db="UniProtKB">
        <authorList>
            <consortium name="WormBaseParasite"/>
        </authorList>
    </citation>
    <scope>IDENTIFICATION</scope>
</reference>
<comment type="similarity">
    <text evidence="2">Belongs to the mitochondrion-specific ribosomal protein mS31 family.</text>
</comment>
<evidence type="ECO:0000256" key="5">
    <source>
        <dbReference type="ARBA" id="ARBA00023128"/>
    </source>
</evidence>
<dbReference type="GO" id="GO:0003735">
    <property type="term" value="F:structural constituent of ribosome"/>
    <property type="evidence" value="ECO:0007669"/>
    <property type="project" value="InterPro"/>
</dbReference>
<keyword evidence="9" id="KW-1185">Reference proteome</keyword>
<dbReference type="PANTHER" id="PTHR13231:SF3">
    <property type="entry name" value="SMALL RIBOSOMAL SUBUNIT PROTEIN MS31"/>
    <property type="match status" value="1"/>
</dbReference>
<dbReference type="Pfam" id="PF15433">
    <property type="entry name" value="MRP-S31"/>
    <property type="match status" value="1"/>
</dbReference>
<evidence type="ECO:0000256" key="3">
    <source>
        <dbReference type="ARBA" id="ARBA00022946"/>
    </source>
</evidence>
<dbReference type="Proteomes" id="UP000046392">
    <property type="component" value="Unplaced"/>
</dbReference>
<sequence>MFKKAVRCTFGLAKQQYRTLCSQSGSNLKDKDIIGEELSKALDNVADDLHKNNHEEKKKTRLSILSKLTETVKESFDSATGPETIDILHDREMANLLSNLDVKPESKTTNKFVEIRKDTKAITALRKEIFYQAFHSGMSDQEAHVIAEKCVTKAEEKLRERRDAKLRGIEDEKLAAEGIEKEVSEKERNFFDMAYSWMEKNLYVEQNPDDISESLLKEVEVDKSIPNIFHQNTLRFNIFKNVDKYKTNSLDFWSKWDLRAAEVANQSMGPTNKIEQQIEWTKEGKLWPYPIDNEYNLGEEQEVGFHDHIFLHRYLSKYNLPKNGPIAHFMELVCVGLSKNCYMTAAKKREHLDWFGKFFDSKRQESVNKLHEQEKLAAANSV</sequence>
<dbReference type="AlphaFoldDB" id="A0A0N5B541"/>
<dbReference type="PANTHER" id="PTHR13231">
    <property type="entry name" value="MITOCHONDRIAL RIBOSOMAL PROTEIN S31"/>
    <property type="match status" value="1"/>
</dbReference>
<dbReference type="GO" id="GO:0005763">
    <property type="term" value="C:mitochondrial small ribosomal subunit"/>
    <property type="evidence" value="ECO:0007669"/>
    <property type="project" value="InterPro"/>
</dbReference>
<accession>A0A0N5B541</accession>
<organism evidence="9 10">
    <name type="scientific">Strongyloides papillosus</name>
    <name type="common">Intestinal threadworm</name>
    <dbReference type="NCBI Taxonomy" id="174720"/>
    <lineage>
        <taxon>Eukaryota</taxon>
        <taxon>Metazoa</taxon>
        <taxon>Ecdysozoa</taxon>
        <taxon>Nematoda</taxon>
        <taxon>Chromadorea</taxon>
        <taxon>Rhabditida</taxon>
        <taxon>Tylenchina</taxon>
        <taxon>Panagrolaimomorpha</taxon>
        <taxon>Strongyloidoidea</taxon>
        <taxon>Strongyloididae</taxon>
        <taxon>Strongyloides</taxon>
    </lineage>
</organism>
<keyword evidence="6" id="KW-0687">Ribonucleoprotein</keyword>
<keyword evidence="3" id="KW-0809">Transit peptide</keyword>
<dbReference type="InterPro" id="IPR026299">
    <property type="entry name" value="MRP-S31"/>
</dbReference>
<evidence type="ECO:0000256" key="4">
    <source>
        <dbReference type="ARBA" id="ARBA00022980"/>
    </source>
</evidence>
<protein>
    <recommendedName>
        <fullName evidence="7">Small ribosomal subunit protein mS31</fullName>
    </recommendedName>
    <alternativeName>
        <fullName evidence="8">28S ribosomal protein S31, mitochondrial</fullName>
    </alternativeName>
</protein>
<evidence type="ECO:0000256" key="1">
    <source>
        <dbReference type="ARBA" id="ARBA00004173"/>
    </source>
</evidence>
<evidence type="ECO:0000313" key="10">
    <source>
        <dbReference type="WBParaSite" id="SPAL_0000118800.1"/>
    </source>
</evidence>
<dbReference type="WBParaSite" id="SPAL_0000118800.1">
    <property type="protein sequence ID" value="SPAL_0000118800.1"/>
    <property type="gene ID" value="SPAL_0000118800"/>
</dbReference>
<evidence type="ECO:0000256" key="6">
    <source>
        <dbReference type="ARBA" id="ARBA00023274"/>
    </source>
</evidence>
<comment type="subcellular location">
    <subcellularLocation>
        <location evidence="1">Mitochondrion</location>
    </subcellularLocation>
</comment>
<dbReference type="STRING" id="174720.A0A0N5B541"/>